<organism evidence="2 3">
    <name type="scientific">Litoribaculum gwangyangense</name>
    <dbReference type="NCBI Taxonomy" id="1130722"/>
    <lineage>
        <taxon>Bacteria</taxon>
        <taxon>Pseudomonadati</taxon>
        <taxon>Bacteroidota</taxon>
        <taxon>Flavobacteriia</taxon>
        <taxon>Flavobacteriales</taxon>
        <taxon>Flavobacteriaceae</taxon>
        <taxon>Litoribaculum</taxon>
    </lineage>
</organism>
<evidence type="ECO:0000313" key="3">
    <source>
        <dbReference type="Proteomes" id="UP001501433"/>
    </source>
</evidence>
<evidence type="ECO:0000259" key="1">
    <source>
        <dbReference type="Pfam" id="PF13712"/>
    </source>
</evidence>
<dbReference type="RefSeq" id="WP_345277255.1">
    <property type="nucleotide sequence ID" value="NZ_BAABJW010000004.1"/>
</dbReference>
<dbReference type="Pfam" id="PF13712">
    <property type="entry name" value="Glyco_tranf_2_5"/>
    <property type="match status" value="1"/>
</dbReference>
<feature type="domain" description="Streptomycin biosynthesis protein StrF" evidence="1">
    <location>
        <begin position="13"/>
        <end position="198"/>
    </location>
</feature>
<dbReference type="InterPro" id="IPR029044">
    <property type="entry name" value="Nucleotide-diphossugar_trans"/>
</dbReference>
<name>A0ABP9CRE1_9FLAO</name>
<keyword evidence="3" id="KW-1185">Reference proteome</keyword>
<comment type="caution">
    <text evidence="2">The sequence shown here is derived from an EMBL/GenBank/DDBJ whole genome shotgun (WGS) entry which is preliminary data.</text>
</comment>
<protein>
    <recommendedName>
        <fullName evidence="1">Streptomycin biosynthesis protein StrF domain-containing protein</fullName>
    </recommendedName>
</protein>
<sequence>MISIIICSRTIKVDLSLIENISSTIGCPYELIVVNNSKNKYSIFQAYNLGLKKSKGNYWCFMHDDILLHTKNWGLKIQEIFENNPKIGLIGVAGAKVKTKMPSAWWDCGIHEKAMHLKQHLENGEVEYWNIGWKESNIEDVVAVDGFFMVARPNENIYFDEDLIGFHNYDLNISLAYKMQNLKVVVTNSILIEHFSFGTPDIDWCKSVINFDKRYRKKLPLQVEGTLLTDQFKRLEFKNGKLFCEKLLTNNLKMQAVYYWLRLVLFKPVSKYHFYFCKRYLKTILTNQ</sequence>
<gene>
    <name evidence="2" type="ORF">GCM10023330_24240</name>
</gene>
<accession>A0ABP9CRE1</accession>
<dbReference type="Gene3D" id="3.90.550.10">
    <property type="entry name" value="Spore Coat Polysaccharide Biosynthesis Protein SpsA, Chain A"/>
    <property type="match status" value="1"/>
</dbReference>
<dbReference type="EMBL" id="BAABJW010000004">
    <property type="protein sequence ID" value="GAA4815332.1"/>
    <property type="molecule type" value="Genomic_DNA"/>
</dbReference>
<reference evidence="3" key="1">
    <citation type="journal article" date="2019" name="Int. J. Syst. Evol. Microbiol.">
        <title>The Global Catalogue of Microorganisms (GCM) 10K type strain sequencing project: providing services to taxonomists for standard genome sequencing and annotation.</title>
        <authorList>
            <consortium name="The Broad Institute Genomics Platform"/>
            <consortium name="The Broad Institute Genome Sequencing Center for Infectious Disease"/>
            <person name="Wu L."/>
            <person name="Ma J."/>
        </authorList>
    </citation>
    <scope>NUCLEOTIDE SEQUENCE [LARGE SCALE GENOMIC DNA]</scope>
    <source>
        <strain evidence="3">JCM 18325</strain>
    </source>
</reference>
<evidence type="ECO:0000313" key="2">
    <source>
        <dbReference type="EMBL" id="GAA4815332.1"/>
    </source>
</evidence>
<dbReference type="InterPro" id="IPR059123">
    <property type="entry name" value="StrF_dom"/>
</dbReference>
<proteinExistence type="predicted"/>
<dbReference type="SUPFAM" id="SSF53448">
    <property type="entry name" value="Nucleotide-diphospho-sugar transferases"/>
    <property type="match status" value="1"/>
</dbReference>
<dbReference type="Proteomes" id="UP001501433">
    <property type="component" value="Unassembled WGS sequence"/>
</dbReference>